<dbReference type="SUPFAM" id="SSF46785">
    <property type="entry name" value="Winged helix' DNA-binding domain"/>
    <property type="match status" value="1"/>
</dbReference>
<dbReference type="KEGG" id="mdx:BTO20_29990"/>
<gene>
    <name evidence="1" type="ORF">BTO20_29990</name>
</gene>
<dbReference type="CDD" id="cd00090">
    <property type="entry name" value="HTH_ARSR"/>
    <property type="match status" value="1"/>
</dbReference>
<protein>
    <submittedName>
        <fullName evidence="1">ArsR family transcriptional regulator</fullName>
    </submittedName>
</protein>
<reference evidence="1 2" key="1">
    <citation type="submission" date="2017-04" db="EMBL/GenBank/DDBJ databases">
        <title>Whole Genome Sequence of 1,4-Dioxane Degrading Bacterium Mycobacterium dioxanotrophicus PH-06.</title>
        <authorList>
            <person name="He Y."/>
        </authorList>
    </citation>
    <scope>NUCLEOTIDE SEQUENCE [LARGE SCALE GENOMIC DNA]</scope>
    <source>
        <strain evidence="1 2">PH-06</strain>
    </source>
</reference>
<keyword evidence="2" id="KW-1185">Reference proteome</keyword>
<dbReference type="Proteomes" id="UP000195331">
    <property type="component" value="Chromosome"/>
</dbReference>
<dbReference type="EMBL" id="CP020809">
    <property type="protein sequence ID" value="ART73999.1"/>
    <property type="molecule type" value="Genomic_DNA"/>
</dbReference>
<dbReference type="AlphaFoldDB" id="A0A1Y0CFC0"/>
<evidence type="ECO:0000313" key="2">
    <source>
        <dbReference type="Proteomes" id="UP000195331"/>
    </source>
</evidence>
<dbReference type="InterPro" id="IPR011991">
    <property type="entry name" value="ArsR-like_HTH"/>
</dbReference>
<sequence>MSVLDDPLRRELYQLVADSGEPVSREDAASAVGIGRTLAAYHLDKLADAELLAITYQRPDGRSGPGAGRPAKLYGLAEREFAVSVPPRDYLLLAAILVAAIEQDTDGSVRAVVAHAAREAGSEAARQADGDLVAALRDCGYLPRTDGDGDISLRNCPFHAIARDHLNVVCGLNLELINGAIAGSSSNDARAALNPRPGHCCVELHDVIPVEPSRT</sequence>
<name>A0A1Y0CFC0_9MYCO</name>
<evidence type="ECO:0000313" key="1">
    <source>
        <dbReference type="EMBL" id="ART73999.1"/>
    </source>
</evidence>
<proteinExistence type="predicted"/>
<organism evidence="1 2">
    <name type="scientific">Mycobacterium dioxanotrophicus</name>
    <dbReference type="NCBI Taxonomy" id="482462"/>
    <lineage>
        <taxon>Bacteria</taxon>
        <taxon>Bacillati</taxon>
        <taxon>Actinomycetota</taxon>
        <taxon>Actinomycetes</taxon>
        <taxon>Mycobacteriales</taxon>
        <taxon>Mycobacteriaceae</taxon>
        <taxon>Mycobacterium</taxon>
    </lineage>
</organism>
<accession>A0A1Y0CFC0</accession>
<dbReference type="InterPro" id="IPR036390">
    <property type="entry name" value="WH_DNA-bd_sf"/>
</dbReference>
<dbReference type="InterPro" id="IPR036388">
    <property type="entry name" value="WH-like_DNA-bd_sf"/>
</dbReference>
<dbReference type="RefSeq" id="WP_087082892.1">
    <property type="nucleotide sequence ID" value="NZ_CP020809.1"/>
</dbReference>
<dbReference type="Pfam" id="PF12840">
    <property type="entry name" value="HTH_20"/>
    <property type="match status" value="1"/>
</dbReference>
<dbReference type="OrthoDB" id="3399802at2"/>
<dbReference type="Gene3D" id="1.10.10.10">
    <property type="entry name" value="Winged helix-like DNA-binding domain superfamily/Winged helix DNA-binding domain"/>
    <property type="match status" value="1"/>
</dbReference>